<comment type="caution">
    <text evidence="2">The sequence shown here is derived from an EMBL/GenBank/DDBJ whole genome shotgun (WGS) entry which is preliminary data.</text>
</comment>
<organism evidence="2 3">
    <name type="scientific">Mucilaginibacter humi</name>
    <dbReference type="NCBI Taxonomy" id="2732510"/>
    <lineage>
        <taxon>Bacteria</taxon>
        <taxon>Pseudomonadati</taxon>
        <taxon>Bacteroidota</taxon>
        <taxon>Sphingobacteriia</taxon>
        <taxon>Sphingobacteriales</taxon>
        <taxon>Sphingobacteriaceae</taxon>
        <taxon>Mucilaginibacter</taxon>
    </lineage>
</organism>
<accession>A0ABX1VZU2</accession>
<dbReference type="Proteomes" id="UP000566071">
    <property type="component" value="Unassembled WGS sequence"/>
</dbReference>
<evidence type="ECO:0000313" key="2">
    <source>
        <dbReference type="EMBL" id="NNU33467.1"/>
    </source>
</evidence>
<name>A0ABX1VZU2_9SPHI</name>
<evidence type="ECO:0008006" key="4">
    <source>
        <dbReference type="Google" id="ProtNLM"/>
    </source>
</evidence>
<keyword evidence="1" id="KW-1133">Transmembrane helix</keyword>
<protein>
    <recommendedName>
        <fullName evidence="4">Tetratricopeptide repeat protein</fullName>
    </recommendedName>
</protein>
<reference evidence="2 3" key="1">
    <citation type="submission" date="2020-05" db="EMBL/GenBank/DDBJ databases">
        <authorList>
            <person name="Khan S.A."/>
            <person name="Jeon C.O."/>
            <person name="Chun B.H."/>
        </authorList>
    </citation>
    <scope>NUCLEOTIDE SEQUENCE [LARGE SCALE GENOMIC DNA]</scope>
    <source>
        <strain evidence="2 3">S1162</strain>
    </source>
</reference>
<gene>
    <name evidence="2" type="ORF">HK413_03575</name>
</gene>
<proteinExistence type="predicted"/>
<keyword evidence="1" id="KW-0472">Membrane</keyword>
<evidence type="ECO:0000313" key="3">
    <source>
        <dbReference type="Proteomes" id="UP000566071"/>
    </source>
</evidence>
<sequence>MLTAISNQLKTINNSDVEADWNNLMSKYYLRKKDLPKALAYLQTYNTVKDSNIKKLNLLKESDINKQFDSYEKQRQIEQLSNNNKIQLISLYVIIVVTLMAVVIIFLIYRNWKRSKQDVQTVNLLNQQINEQNSVLERALNDLKISSQKRQDTAYRSA</sequence>
<feature type="transmembrane region" description="Helical" evidence="1">
    <location>
        <begin position="89"/>
        <end position="109"/>
    </location>
</feature>
<dbReference type="EMBL" id="JABFCR010000011">
    <property type="protein sequence ID" value="NNU33467.1"/>
    <property type="molecule type" value="Genomic_DNA"/>
</dbReference>
<evidence type="ECO:0000256" key="1">
    <source>
        <dbReference type="SAM" id="Phobius"/>
    </source>
</evidence>
<keyword evidence="1" id="KW-0812">Transmembrane</keyword>
<keyword evidence="3" id="KW-1185">Reference proteome</keyword>